<dbReference type="Proteomes" id="UP000886501">
    <property type="component" value="Unassembled WGS sequence"/>
</dbReference>
<accession>A0ACB6ZLX4</accession>
<reference evidence="1" key="1">
    <citation type="submission" date="2019-10" db="EMBL/GenBank/DDBJ databases">
        <authorList>
            <consortium name="DOE Joint Genome Institute"/>
            <person name="Kuo A."/>
            <person name="Miyauchi S."/>
            <person name="Kiss E."/>
            <person name="Drula E."/>
            <person name="Kohler A."/>
            <person name="Sanchez-Garcia M."/>
            <person name="Andreopoulos B."/>
            <person name="Barry K.W."/>
            <person name="Bonito G."/>
            <person name="Buee M."/>
            <person name="Carver A."/>
            <person name="Chen C."/>
            <person name="Cichocki N."/>
            <person name="Clum A."/>
            <person name="Culley D."/>
            <person name="Crous P.W."/>
            <person name="Fauchery L."/>
            <person name="Girlanda M."/>
            <person name="Hayes R."/>
            <person name="Keri Z."/>
            <person name="Labutti K."/>
            <person name="Lipzen A."/>
            <person name="Lombard V."/>
            <person name="Magnuson J."/>
            <person name="Maillard F."/>
            <person name="Morin E."/>
            <person name="Murat C."/>
            <person name="Nolan M."/>
            <person name="Ohm R."/>
            <person name="Pangilinan J."/>
            <person name="Pereira M."/>
            <person name="Perotto S."/>
            <person name="Peter M."/>
            <person name="Riley R."/>
            <person name="Sitrit Y."/>
            <person name="Stielow B."/>
            <person name="Szollosi G."/>
            <person name="Zifcakova L."/>
            <person name="Stursova M."/>
            <person name="Spatafora J.W."/>
            <person name="Tedersoo L."/>
            <person name="Vaario L.-M."/>
            <person name="Yamada A."/>
            <person name="Yan M."/>
            <person name="Wang P."/>
            <person name="Xu J."/>
            <person name="Bruns T."/>
            <person name="Baldrian P."/>
            <person name="Vilgalys R."/>
            <person name="Henrissat B."/>
            <person name="Grigoriev I.V."/>
            <person name="Hibbett D."/>
            <person name="Nagy L.G."/>
            <person name="Martin F.M."/>
        </authorList>
    </citation>
    <scope>NUCLEOTIDE SEQUENCE</scope>
    <source>
        <strain evidence="1">P2</strain>
    </source>
</reference>
<keyword evidence="2" id="KW-1185">Reference proteome</keyword>
<sequence length="543" mass="62212">MTSEYFPPIPKGLPSLGRVENSTRLHPGEPLLSPKIMLPLGNLPRKREITVDSNWPKTPSKVNPENPPWPVFRGYHEFSFAHATMGHRLPTILGKAIDDVIRTLNEQSGEDEIVDLVQCIDRMNILMVELSESAMLRPIIDDDEADVALWNKEIAKYFQGHTFMNAPWVFAEAYKYRRLRECFSVSKYWKNYDVFFRQKCDTFSRSQDAVFELSMRFAEVNQLPAGLDEKTVAEKERLMFHELTQICLWGNSTDLSLLIDMTEEQIKSLQSTGGDHLAATEKNILGNHLPQLWDTVKALKAAGGGRFDFVLDNAGFELYCDFIYADFLIQTGLAKEVRFHGKRYPWFVSDVTRKDWNWLLNTMVYGQLFDKVSDQEVRSLKKLGMRWKEYEKQGKWIYEQHPFWCSGWTFWEMHSEAPDLFLHLSHSDLVFFKGDLNHRKLTYDCTAPASTSFEVAIGPMASKAGAPKICSLRTIKSDVVVGLGERGGDTAKDLDAKEPGWKISGKYVSSIGAWLWLASCTLILRDLMIRLWCSCRMGSLGRK</sequence>
<gene>
    <name evidence="1" type="ORF">BDM02DRAFT_3112068</name>
</gene>
<organism evidence="1 2">
    <name type="scientific">Thelephora ganbajun</name>
    <name type="common">Ganba fungus</name>
    <dbReference type="NCBI Taxonomy" id="370292"/>
    <lineage>
        <taxon>Eukaryota</taxon>
        <taxon>Fungi</taxon>
        <taxon>Dikarya</taxon>
        <taxon>Basidiomycota</taxon>
        <taxon>Agaricomycotina</taxon>
        <taxon>Agaricomycetes</taxon>
        <taxon>Thelephorales</taxon>
        <taxon>Thelephoraceae</taxon>
        <taxon>Thelephora</taxon>
    </lineage>
</organism>
<dbReference type="EMBL" id="MU117984">
    <property type="protein sequence ID" value="KAF9650529.1"/>
    <property type="molecule type" value="Genomic_DNA"/>
</dbReference>
<evidence type="ECO:0000313" key="1">
    <source>
        <dbReference type="EMBL" id="KAF9650529.1"/>
    </source>
</evidence>
<evidence type="ECO:0000313" key="2">
    <source>
        <dbReference type="Proteomes" id="UP000886501"/>
    </source>
</evidence>
<reference evidence="1" key="2">
    <citation type="journal article" date="2020" name="Nat. Commun.">
        <title>Large-scale genome sequencing of mycorrhizal fungi provides insights into the early evolution of symbiotic traits.</title>
        <authorList>
            <person name="Miyauchi S."/>
            <person name="Kiss E."/>
            <person name="Kuo A."/>
            <person name="Drula E."/>
            <person name="Kohler A."/>
            <person name="Sanchez-Garcia M."/>
            <person name="Morin E."/>
            <person name="Andreopoulos B."/>
            <person name="Barry K.W."/>
            <person name="Bonito G."/>
            <person name="Buee M."/>
            <person name="Carver A."/>
            <person name="Chen C."/>
            <person name="Cichocki N."/>
            <person name="Clum A."/>
            <person name="Culley D."/>
            <person name="Crous P.W."/>
            <person name="Fauchery L."/>
            <person name="Girlanda M."/>
            <person name="Hayes R.D."/>
            <person name="Keri Z."/>
            <person name="LaButti K."/>
            <person name="Lipzen A."/>
            <person name="Lombard V."/>
            <person name="Magnuson J."/>
            <person name="Maillard F."/>
            <person name="Murat C."/>
            <person name="Nolan M."/>
            <person name="Ohm R.A."/>
            <person name="Pangilinan J."/>
            <person name="Pereira M.F."/>
            <person name="Perotto S."/>
            <person name="Peter M."/>
            <person name="Pfister S."/>
            <person name="Riley R."/>
            <person name="Sitrit Y."/>
            <person name="Stielow J.B."/>
            <person name="Szollosi G."/>
            <person name="Zifcakova L."/>
            <person name="Stursova M."/>
            <person name="Spatafora J.W."/>
            <person name="Tedersoo L."/>
            <person name="Vaario L.M."/>
            <person name="Yamada A."/>
            <person name="Yan M."/>
            <person name="Wang P."/>
            <person name="Xu J."/>
            <person name="Bruns T."/>
            <person name="Baldrian P."/>
            <person name="Vilgalys R."/>
            <person name="Dunand C."/>
            <person name="Henrissat B."/>
            <person name="Grigoriev I.V."/>
            <person name="Hibbett D."/>
            <person name="Nagy L.G."/>
            <person name="Martin F.M."/>
        </authorList>
    </citation>
    <scope>NUCLEOTIDE SEQUENCE</scope>
    <source>
        <strain evidence="1">P2</strain>
    </source>
</reference>
<proteinExistence type="predicted"/>
<protein>
    <submittedName>
        <fullName evidence="1">DUF89-domain-containing protein</fullName>
    </submittedName>
</protein>
<comment type="caution">
    <text evidence="1">The sequence shown here is derived from an EMBL/GenBank/DDBJ whole genome shotgun (WGS) entry which is preliminary data.</text>
</comment>
<name>A0ACB6ZLX4_THEGA</name>